<dbReference type="AlphaFoldDB" id="A0A9R1RJB8"/>
<feature type="compositionally biased region" description="Pro residues" evidence="2">
    <location>
        <begin position="81"/>
        <end position="90"/>
    </location>
</feature>
<evidence type="ECO:0000256" key="1">
    <source>
        <dbReference type="ARBA" id="ARBA00023125"/>
    </source>
</evidence>
<dbReference type="CDD" id="cd00167">
    <property type="entry name" value="SANT"/>
    <property type="match status" value="2"/>
</dbReference>
<dbReference type="Proteomes" id="UP000324705">
    <property type="component" value="Chromosome 2B"/>
</dbReference>
<dbReference type="InterPro" id="IPR001005">
    <property type="entry name" value="SANT/Myb"/>
</dbReference>
<evidence type="ECO:0000256" key="2">
    <source>
        <dbReference type="SAM" id="MobiDB-lite"/>
    </source>
</evidence>
<dbReference type="SUPFAM" id="SSF46689">
    <property type="entry name" value="Homeodomain-like"/>
    <property type="match status" value="1"/>
</dbReference>
<dbReference type="PANTHER" id="PTHR45614">
    <property type="entry name" value="MYB PROTEIN-RELATED"/>
    <property type="match status" value="1"/>
</dbReference>
<evidence type="ECO:0000259" key="4">
    <source>
        <dbReference type="PROSITE" id="PS51294"/>
    </source>
</evidence>
<gene>
    <name evidence="5" type="ORF">TRITD_2Bv1G061120</name>
</gene>
<feature type="compositionally biased region" description="Low complexity" evidence="2">
    <location>
        <begin position="110"/>
        <end position="120"/>
    </location>
</feature>
<reference evidence="5 6" key="1">
    <citation type="submission" date="2017-09" db="EMBL/GenBank/DDBJ databases">
        <authorList>
            <consortium name="International Durum Wheat Genome Sequencing Consortium (IDWGSC)"/>
            <person name="Milanesi L."/>
        </authorList>
    </citation>
    <scope>NUCLEOTIDE SEQUENCE [LARGE SCALE GENOMIC DNA]</scope>
    <source>
        <strain evidence="6">cv. Svevo</strain>
    </source>
</reference>
<dbReference type="GO" id="GO:0000978">
    <property type="term" value="F:RNA polymerase II cis-regulatory region sequence-specific DNA binding"/>
    <property type="evidence" value="ECO:0007669"/>
    <property type="project" value="TreeGrafter"/>
</dbReference>
<dbReference type="OMA" id="QNGPINE"/>
<dbReference type="PROSITE" id="PS51294">
    <property type="entry name" value="HTH_MYB"/>
    <property type="match status" value="2"/>
</dbReference>
<name>A0A9R1RJB8_TRITD</name>
<sequence length="857" mass="92545">MPLGVSSSPKQHFPFTPWPPIFKKTSTPLPREEIPLPSSYCTHPHHRPPHSSGLPRCLLPQPSSSKIPSLAPKLQTLAGPAQPPSAPPAPRAEHAGSGPMATGPDLTSPSAADAAAASSAAKKDRHIVSWSAEEDDVLRAQIAHHGTDNWTVIATQFKDKTARQCRRRWYNYLNTECKKGGWSREEDMLLCEAQKLLGNKWTEIAKVVSGRTDNAVKNRFSTLCKRRAKDDELLEENGTVCSNASAKRVLTQSGGVTCAAPGSSPPIKNMSSCKSDFKENLAPNMRSFGQQKSIRQDSRQPLASICPDNQSVNIVKTQSLVTKTSTKQLHGEEQSCVKHDGNFLKRNDPKLATLLQQADLLSSLATKVNTENTSQSMDEAWQKLQHHLVKKDDNDMSESSMSGTASLLDDLDDLIVDPYENEEENEQKSREQNGATSQVAPDQIMDNCPVDQIAEESSLCGNTLSSTMEPCPVAEILAHINLGEAAEDMGLHFMEYSSPTHAAQAQQAKADAEIPASVDLSESAEGSWSQFMEYTSPAHTVLHANSSPAHTVQAQQAKADAEIPVSVDLSEAAEGSWSQFMEYTSPAHTVLHAEGDAETPASVKLSEAAEGSLPQCMEHMSPVHTLLRAKTDSEIPASANSNEAAEGSWSQFMEYMSPAHIVLHAKADAETPASVNLGEAAEGSLPQCMEPMSPAHTLLRAKTDYEIPASANLSEAAKDDSLQCTEYTSPARADLQANADAEISEDFSEVAQDSRLQCARFTSPARTAIKGKAVAKKGTSENCSDVPEDSSTQPCMEFTSPAHTVPTFHPFTDNVPTPKITASERNFLLSVLELASPGSKPETSQQPSCKRALLNSL</sequence>
<dbReference type="InterPro" id="IPR017930">
    <property type="entry name" value="Myb_dom"/>
</dbReference>
<feature type="region of interest" description="Disordered" evidence="2">
    <location>
        <begin position="836"/>
        <end position="857"/>
    </location>
</feature>
<dbReference type="PROSITE" id="PS50090">
    <property type="entry name" value="MYB_LIKE"/>
    <property type="match status" value="2"/>
</dbReference>
<feature type="domain" description="Myb-like" evidence="3">
    <location>
        <begin position="174"/>
        <end position="224"/>
    </location>
</feature>
<dbReference type="EMBL" id="LT934114">
    <property type="protein sequence ID" value="VAH43549.1"/>
    <property type="molecule type" value="Genomic_DNA"/>
</dbReference>
<organism evidence="5 6">
    <name type="scientific">Triticum turgidum subsp. durum</name>
    <name type="common">Durum wheat</name>
    <name type="synonym">Triticum durum</name>
    <dbReference type="NCBI Taxonomy" id="4567"/>
    <lineage>
        <taxon>Eukaryota</taxon>
        <taxon>Viridiplantae</taxon>
        <taxon>Streptophyta</taxon>
        <taxon>Embryophyta</taxon>
        <taxon>Tracheophyta</taxon>
        <taxon>Spermatophyta</taxon>
        <taxon>Magnoliopsida</taxon>
        <taxon>Liliopsida</taxon>
        <taxon>Poales</taxon>
        <taxon>Poaceae</taxon>
        <taxon>BOP clade</taxon>
        <taxon>Pooideae</taxon>
        <taxon>Triticodae</taxon>
        <taxon>Triticeae</taxon>
        <taxon>Triticinae</taxon>
        <taxon>Triticum</taxon>
    </lineage>
</organism>
<feature type="domain" description="Myb-like" evidence="3">
    <location>
        <begin position="129"/>
        <end position="173"/>
    </location>
</feature>
<dbReference type="GO" id="GO:0005634">
    <property type="term" value="C:nucleus"/>
    <property type="evidence" value="ECO:0007669"/>
    <property type="project" value="TreeGrafter"/>
</dbReference>
<feature type="region of interest" description="Disordered" evidence="2">
    <location>
        <begin position="392"/>
        <end position="411"/>
    </location>
</feature>
<evidence type="ECO:0000313" key="5">
    <source>
        <dbReference type="EMBL" id="VAH43549.1"/>
    </source>
</evidence>
<evidence type="ECO:0000259" key="3">
    <source>
        <dbReference type="PROSITE" id="PS50090"/>
    </source>
</evidence>
<keyword evidence="1" id="KW-0238">DNA-binding</keyword>
<dbReference type="Pfam" id="PF13921">
    <property type="entry name" value="Myb_DNA-bind_6"/>
    <property type="match status" value="1"/>
</dbReference>
<accession>A0A9R1RJB8</accession>
<dbReference type="GO" id="GO:0000981">
    <property type="term" value="F:DNA-binding transcription factor activity, RNA polymerase II-specific"/>
    <property type="evidence" value="ECO:0007669"/>
    <property type="project" value="TreeGrafter"/>
</dbReference>
<dbReference type="InterPro" id="IPR050560">
    <property type="entry name" value="MYB_TF"/>
</dbReference>
<protein>
    <submittedName>
        <fullName evidence="5">Uncharacterized protein</fullName>
    </submittedName>
</protein>
<dbReference type="Gramene" id="TRITD2Bv1G061120.10">
    <property type="protein sequence ID" value="TRITD2Bv1G061120.10"/>
    <property type="gene ID" value="TRITD2Bv1G061120"/>
</dbReference>
<feature type="region of interest" description="Disordered" evidence="2">
    <location>
        <begin position="1"/>
        <end position="125"/>
    </location>
</feature>
<feature type="compositionally biased region" description="Polar residues" evidence="2">
    <location>
        <begin position="1"/>
        <end position="10"/>
    </location>
</feature>
<dbReference type="SMART" id="SM00717">
    <property type="entry name" value="SANT"/>
    <property type="match status" value="2"/>
</dbReference>
<feature type="domain" description="HTH myb-type" evidence="4">
    <location>
        <begin position="178"/>
        <end position="228"/>
    </location>
</feature>
<dbReference type="Gene3D" id="1.10.10.60">
    <property type="entry name" value="Homeodomain-like"/>
    <property type="match status" value="2"/>
</dbReference>
<keyword evidence="6" id="KW-1185">Reference proteome</keyword>
<evidence type="ECO:0000313" key="6">
    <source>
        <dbReference type="Proteomes" id="UP000324705"/>
    </source>
</evidence>
<dbReference type="PANTHER" id="PTHR45614:SF76">
    <property type="entry name" value="TRANSCRIPTION FACTOR MYB124"/>
    <property type="match status" value="1"/>
</dbReference>
<feature type="domain" description="HTH myb-type" evidence="4">
    <location>
        <begin position="122"/>
        <end position="177"/>
    </location>
</feature>
<proteinExistence type="predicted"/>
<feature type="region of interest" description="Disordered" evidence="2">
    <location>
        <begin position="421"/>
        <end position="442"/>
    </location>
</feature>
<dbReference type="InterPro" id="IPR009057">
    <property type="entry name" value="Homeodomain-like_sf"/>
</dbReference>